<protein>
    <recommendedName>
        <fullName evidence="2">Oxidoreductase acuF-like C2H2 type zinc-finger domain-containing protein</fullName>
    </recommendedName>
</protein>
<evidence type="ECO:0000259" key="2">
    <source>
        <dbReference type="Pfam" id="PF26082"/>
    </source>
</evidence>
<accession>A0A1Q5URQ7</accession>
<dbReference type="Pfam" id="PF26082">
    <property type="entry name" value="zf-C2H2_AcuF"/>
    <property type="match status" value="1"/>
</dbReference>
<dbReference type="InterPro" id="IPR058925">
    <property type="entry name" value="zf-C2H2_AcuF"/>
</dbReference>
<feature type="domain" description="Oxidoreductase acuF-like C2H2 type zinc-finger" evidence="2">
    <location>
        <begin position="344"/>
        <end position="364"/>
    </location>
</feature>
<proteinExistence type="predicted"/>
<evidence type="ECO:0000256" key="1">
    <source>
        <dbReference type="SAM" id="MobiDB-lite"/>
    </source>
</evidence>
<organism evidence="3 4">
    <name type="scientific">Penicillium subrubescens</name>
    <dbReference type="NCBI Taxonomy" id="1316194"/>
    <lineage>
        <taxon>Eukaryota</taxon>
        <taxon>Fungi</taxon>
        <taxon>Dikarya</taxon>
        <taxon>Ascomycota</taxon>
        <taxon>Pezizomycotina</taxon>
        <taxon>Eurotiomycetes</taxon>
        <taxon>Eurotiomycetidae</taxon>
        <taxon>Eurotiales</taxon>
        <taxon>Aspergillaceae</taxon>
        <taxon>Penicillium</taxon>
    </lineage>
</organism>
<dbReference type="EMBL" id="MNBE01000023">
    <property type="protein sequence ID" value="OKP15161.1"/>
    <property type="molecule type" value="Genomic_DNA"/>
</dbReference>
<dbReference type="AlphaFoldDB" id="A0A1Q5URQ7"/>
<sequence length="364" mass="41763">MKAAKDKPNFLSDWFVSRIDHSTQDPNVGFVETLYQTCSAALIYLWKSQFRSNPSTLHKRTLQRDVESLRLWAENFPSEHLDEILGESSDLKINVLENLTGIGKILVPYFVDCEETRKGRRKEKNLTTTLTQELETQLEKAMLTLSAEERSDSSSDDEISDDSSSPTERQENRLGRLHCYISCLVDLAPVIEKNVSCLYRKVETQPLPTENMFRLSHEAQPYAMRIRDRSVPSRRLRSIMNAYMTDRFVNASIHLIERLAEANWERSIRIRAQQEEGEGLLAVRDAQTFFKPYSIFHDSGIGSSIPTVSQYAATVASHTSFLSIAGEDAHGRPRVPPLSQEYTRPFECDYCGRTVSMRNRIEWK</sequence>
<evidence type="ECO:0000313" key="3">
    <source>
        <dbReference type="EMBL" id="OKP15161.1"/>
    </source>
</evidence>
<comment type="caution">
    <text evidence="3">The sequence shown here is derived from an EMBL/GenBank/DDBJ whole genome shotgun (WGS) entry which is preliminary data.</text>
</comment>
<keyword evidence="4" id="KW-1185">Reference proteome</keyword>
<feature type="region of interest" description="Disordered" evidence="1">
    <location>
        <begin position="145"/>
        <end position="171"/>
    </location>
</feature>
<gene>
    <name evidence="3" type="ORF">PENSUB_2203</name>
</gene>
<name>A0A1Q5URQ7_9EURO</name>
<dbReference type="Proteomes" id="UP000186955">
    <property type="component" value="Unassembled WGS sequence"/>
</dbReference>
<evidence type="ECO:0000313" key="4">
    <source>
        <dbReference type="Proteomes" id="UP000186955"/>
    </source>
</evidence>
<reference evidence="3 4" key="1">
    <citation type="submission" date="2016-10" db="EMBL/GenBank/DDBJ databases">
        <title>Genome sequence of the ascomycete fungus Penicillium subrubescens.</title>
        <authorList>
            <person name="De Vries R.P."/>
            <person name="Peng M."/>
            <person name="Dilokpimol A."/>
            <person name="Hilden K."/>
            <person name="Makela M.R."/>
            <person name="Grigoriev I."/>
            <person name="Riley R."/>
            <person name="Granchi Z."/>
        </authorList>
    </citation>
    <scope>NUCLEOTIDE SEQUENCE [LARGE SCALE GENOMIC DNA]</scope>
    <source>
        <strain evidence="3 4">CBS 132785</strain>
    </source>
</reference>